<proteinExistence type="predicted"/>
<dbReference type="eggNOG" id="ENOG502R7VT">
    <property type="taxonomic scope" value="Eukaryota"/>
</dbReference>
<dbReference type="HOGENOM" id="CLU_1043806_0_0_1"/>
<organism evidence="1 2">
    <name type="scientific">Phytophthora ramorum</name>
    <name type="common">Sudden oak death agent</name>
    <dbReference type="NCBI Taxonomy" id="164328"/>
    <lineage>
        <taxon>Eukaryota</taxon>
        <taxon>Sar</taxon>
        <taxon>Stramenopiles</taxon>
        <taxon>Oomycota</taxon>
        <taxon>Peronosporomycetes</taxon>
        <taxon>Peronosporales</taxon>
        <taxon>Peronosporaceae</taxon>
        <taxon>Phytophthora</taxon>
    </lineage>
</organism>
<name>H3H5P3_PHYRM</name>
<protein>
    <recommendedName>
        <fullName evidence="3">RxLR effector protein</fullName>
    </recommendedName>
</protein>
<evidence type="ECO:0000313" key="1">
    <source>
        <dbReference type="EnsemblProtists" id="Phyra85968"/>
    </source>
</evidence>
<evidence type="ECO:0000313" key="2">
    <source>
        <dbReference type="Proteomes" id="UP000005238"/>
    </source>
</evidence>
<sequence>MSAHTAATASVNGFQLEESNKRFLRSYGMSDLDVKEDSSEEERGIDLTKLDDVINVVKGDKVIDAAKVDDVLNAAKLDDVVKVDKVVNAAKVDDVIDEGKLDDLLQPDKIALALKDPNEEMALFAQWHESEELSKAILKRLHANGGFFKNQAIIFRYNDYRTRFAFNKQLTPWLDTKTLDETLSSLQNHGMKKMTEQFEVWFKDGRTKQQIADALQPHPKLAKKFKVLESHYGHFVDYKAIKIKRAAAAEAKTAAEAKKAAEVVEAS</sequence>
<dbReference type="InParanoid" id="H3H5P3"/>
<dbReference type="Proteomes" id="UP000005238">
    <property type="component" value="Unassembled WGS sequence"/>
</dbReference>
<evidence type="ECO:0008006" key="3">
    <source>
        <dbReference type="Google" id="ProtNLM"/>
    </source>
</evidence>
<dbReference type="EnsemblProtists" id="Phyra85968">
    <property type="protein sequence ID" value="Phyra85968"/>
    <property type="gene ID" value="Phyra85968"/>
</dbReference>
<dbReference type="AlphaFoldDB" id="H3H5P3"/>
<dbReference type="VEuPathDB" id="FungiDB:KRP22_2602"/>
<reference evidence="2" key="1">
    <citation type="journal article" date="2006" name="Science">
        <title>Phytophthora genome sequences uncover evolutionary origins and mechanisms of pathogenesis.</title>
        <authorList>
            <person name="Tyler B.M."/>
            <person name="Tripathy S."/>
            <person name="Zhang X."/>
            <person name="Dehal P."/>
            <person name="Jiang R.H."/>
            <person name="Aerts A."/>
            <person name="Arredondo F.D."/>
            <person name="Baxter L."/>
            <person name="Bensasson D."/>
            <person name="Beynon J.L."/>
            <person name="Chapman J."/>
            <person name="Damasceno C.M."/>
            <person name="Dorrance A.E."/>
            <person name="Dou D."/>
            <person name="Dickerman A.W."/>
            <person name="Dubchak I.L."/>
            <person name="Garbelotto M."/>
            <person name="Gijzen M."/>
            <person name="Gordon S.G."/>
            <person name="Govers F."/>
            <person name="Grunwald N.J."/>
            <person name="Huang W."/>
            <person name="Ivors K.L."/>
            <person name="Jones R.W."/>
            <person name="Kamoun S."/>
            <person name="Krampis K."/>
            <person name="Lamour K.H."/>
            <person name="Lee M.K."/>
            <person name="McDonald W.H."/>
            <person name="Medina M."/>
            <person name="Meijer H.J."/>
            <person name="Nordberg E.K."/>
            <person name="Maclean D.J."/>
            <person name="Ospina-Giraldo M.D."/>
            <person name="Morris P.F."/>
            <person name="Phuntumart V."/>
            <person name="Putnam N.H."/>
            <person name="Rash S."/>
            <person name="Rose J.K."/>
            <person name="Sakihama Y."/>
            <person name="Salamov A.A."/>
            <person name="Savidor A."/>
            <person name="Scheuring C.F."/>
            <person name="Smith B.M."/>
            <person name="Sobral B.W."/>
            <person name="Terry A."/>
            <person name="Torto-Alalibo T.A."/>
            <person name="Win J."/>
            <person name="Xu Z."/>
            <person name="Zhang H."/>
            <person name="Grigoriev I.V."/>
            <person name="Rokhsar D.S."/>
            <person name="Boore J.L."/>
        </authorList>
    </citation>
    <scope>NUCLEOTIDE SEQUENCE [LARGE SCALE GENOMIC DNA]</scope>
    <source>
        <strain evidence="2">Pr102</strain>
    </source>
</reference>
<dbReference type="OMA" id="SETMTHQ"/>
<reference evidence="1" key="2">
    <citation type="submission" date="2015-06" db="UniProtKB">
        <authorList>
            <consortium name="EnsemblProtists"/>
        </authorList>
    </citation>
    <scope>IDENTIFICATION</scope>
    <source>
        <strain evidence="1">Pr102</strain>
    </source>
</reference>
<dbReference type="EMBL" id="DS566388">
    <property type="status" value="NOT_ANNOTATED_CDS"/>
    <property type="molecule type" value="Genomic_DNA"/>
</dbReference>
<accession>H3H5P3</accession>
<keyword evidence="2" id="KW-1185">Reference proteome</keyword>
<dbReference type="VEuPathDB" id="FungiDB:KRP23_4151"/>